<keyword evidence="3" id="KW-1185">Reference proteome</keyword>
<dbReference type="InterPro" id="IPR010380">
    <property type="entry name" value="DUF975"/>
</dbReference>
<keyword evidence="1" id="KW-0812">Transmembrane</keyword>
<feature type="transmembrane region" description="Helical" evidence="1">
    <location>
        <begin position="236"/>
        <end position="260"/>
    </location>
</feature>
<evidence type="ECO:0000313" key="2">
    <source>
        <dbReference type="EMBL" id="AYF93555.1"/>
    </source>
</evidence>
<dbReference type="Pfam" id="PF06161">
    <property type="entry name" value="DUF975"/>
    <property type="match status" value="1"/>
</dbReference>
<feature type="transmembrane region" description="Helical" evidence="1">
    <location>
        <begin position="69"/>
        <end position="89"/>
    </location>
</feature>
<dbReference type="Proteomes" id="UP000277293">
    <property type="component" value="Chromosome"/>
</dbReference>
<feature type="transmembrane region" description="Helical" evidence="1">
    <location>
        <begin position="25"/>
        <end position="43"/>
    </location>
</feature>
<protein>
    <submittedName>
        <fullName evidence="2">DUF975 family protein</fullName>
    </submittedName>
</protein>
<gene>
    <name evidence="2" type="ORF">D7D50_02485</name>
</gene>
<dbReference type="PANTHER" id="PTHR40076">
    <property type="entry name" value="MEMBRANE PROTEIN-RELATED"/>
    <property type="match status" value="1"/>
</dbReference>
<evidence type="ECO:0000256" key="1">
    <source>
        <dbReference type="SAM" id="Phobius"/>
    </source>
</evidence>
<feature type="transmembrane region" description="Helical" evidence="1">
    <location>
        <begin position="169"/>
        <end position="192"/>
    </location>
</feature>
<dbReference type="EMBL" id="CP032620">
    <property type="protein sequence ID" value="AYF93555.1"/>
    <property type="molecule type" value="Genomic_DNA"/>
</dbReference>
<keyword evidence="1" id="KW-1133">Transmembrane helix</keyword>
<dbReference type="PANTHER" id="PTHR40076:SF1">
    <property type="entry name" value="MEMBRANE PROTEIN"/>
    <property type="match status" value="1"/>
</dbReference>
<keyword evidence="1" id="KW-0472">Membrane</keyword>
<sequence length="300" mass="34233">MKEDIMNIKLVRAQARQLQLQHPMVFSYFALPTFLTILASYILTGTDITETLAHMELREGMLFLLSRQIFPAIIGFILSFLYLGATFRFLMSASNKGEKNFTIFTIFQSQYFTPAFLTLFIKQVILSLWGSLLYGSQLLLTVVSYQVLTINESFSSTSPLRADTPEVQAILKLAPTMTTGLLMALVGLLLFLPFYYQYSLVELILYSRLMTGTYDGPMSILRQSKEEMKGFKSHRFVLDLSLIGWQLLSFFTLGIANFYVKPYATSCQIVFYHTLLQKRMQAGSRFQQKAPDLPKSNPLD</sequence>
<accession>A0ABM6Z800</accession>
<proteinExistence type="predicted"/>
<evidence type="ECO:0000313" key="3">
    <source>
        <dbReference type="Proteomes" id="UP000277293"/>
    </source>
</evidence>
<reference evidence="3" key="1">
    <citation type="submission" date="2018-09" db="EMBL/GenBank/DDBJ databases">
        <title>Complete genome sequence of Streptococcus sp. KCOM 2890 (=JS71).</title>
        <authorList>
            <person name="Kook J.-K."/>
            <person name="Park S.-N."/>
            <person name="Lim Y.K."/>
        </authorList>
    </citation>
    <scope>NUCLEOTIDE SEQUENCE [LARGE SCALE GENOMIC DNA]</scope>
    <source>
        <strain evidence="3">JS71</strain>
    </source>
</reference>
<organism evidence="2 3">
    <name type="scientific">Streptococcus koreensis</name>
    <dbReference type="NCBI Taxonomy" id="2382163"/>
    <lineage>
        <taxon>Bacteria</taxon>
        <taxon>Bacillati</taxon>
        <taxon>Bacillota</taxon>
        <taxon>Bacilli</taxon>
        <taxon>Lactobacillales</taxon>
        <taxon>Streptococcaceae</taxon>
        <taxon>Streptococcus</taxon>
    </lineage>
</organism>
<name>A0ABM6Z800_9STRE</name>